<dbReference type="GO" id="GO:0005634">
    <property type="term" value="C:nucleus"/>
    <property type="evidence" value="ECO:0007669"/>
    <property type="project" value="UniProtKB-ARBA"/>
</dbReference>
<evidence type="ECO:0000256" key="4">
    <source>
        <dbReference type="ARBA" id="ARBA00022771"/>
    </source>
</evidence>
<dbReference type="InterPro" id="IPR001841">
    <property type="entry name" value="Znf_RING"/>
</dbReference>
<keyword evidence="3" id="KW-0479">Metal-binding</keyword>
<dbReference type="Gene3D" id="3.30.40.10">
    <property type="entry name" value="Zinc/RING finger domain, C3HC4 (zinc finger)"/>
    <property type="match status" value="1"/>
</dbReference>
<dbReference type="PANTHER" id="PTHR11783">
    <property type="entry name" value="SULFOTRANSFERASE SULT"/>
    <property type="match status" value="1"/>
</dbReference>
<evidence type="ECO:0000313" key="9">
    <source>
        <dbReference type="Proteomes" id="UP001107558"/>
    </source>
</evidence>
<dbReference type="SUPFAM" id="SSF57850">
    <property type="entry name" value="RING/U-box"/>
    <property type="match status" value="1"/>
</dbReference>
<dbReference type="AlphaFoldDB" id="A0A9J6BBE6"/>
<proteinExistence type="inferred from homology"/>
<dbReference type="Gene3D" id="3.40.50.300">
    <property type="entry name" value="P-loop containing nucleotide triphosphate hydrolases"/>
    <property type="match status" value="1"/>
</dbReference>
<dbReference type="GO" id="GO:0008146">
    <property type="term" value="F:sulfotransferase activity"/>
    <property type="evidence" value="ECO:0007669"/>
    <property type="project" value="InterPro"/>
</dbReference>
<dbReference type="SMART" id="SM00184">
    <property type="entry name" value="RING"/>
    <property type="match status" value="1"/>
</dbReference>
<dbReference type="PROSITE" id="PS00518">
    <property type="entry name" value="ZF_RING_1"/>
    <property type="match status" value="1"/>
</dbReference>
<dbReference type="OrthoDB" id="205623at2759"/>
<dbReference type="EMBL" id="JADBJN010000004">
    <property type="protein sequence ID" value="KAG5667156.1"/>
    <property type="molecule type" value="Genomic_DNA"/>
</dbReference>
<dbReference type="Pfam" id="PF00097">
    <property type="entry name" value="zf-C3HC4"/>
    <property type="match status" value="1"/>
</dbReference>
<gene>
    <name evidence="8" type="ORF">PVAND_015153</name>
</gene>
<comment type="caution">
    <text evidence="8">The sequence shown here is derived from an EMBL/GenBank/DDBJ whole genome shotgun (WGS) entry which is preliminary data.</text>
</comment>
<evidence type="ECO:0000256" key="3">
    <source>
        <dbReference type="ARBA" id="ARBA00022723"/>
    </source>
</evidence>
<protein>
    <recommendedName>
        <fullName evidence="7">RING-type domain-containing protein</fullName>
    </recommendedName>
</protein>
<dbReference type="SUPFAM" id="SSF52540">
    <property type="entry name" value="P-loop containing nucleoside triphosphate hydrolases"/>
    <property type="match status" value="1"/>
</dbReference>
<dbReference type="InterPro" id="IPR013083">
    <property type="entry name" value="Znf_RING/FYVE/PHD"/>
</dbReference>
<dbReference type="InterPro" id="IPR018957">
    <property type="entry name" value="Znf_C3HC4_RING-type"/>
</dbReference>
<organism evidence="8 9">
    <name type="scientific">Polypedilum vanderplanki</name>
    <name type="common">Sleeping chironomid midge</name>
    <dbReference type="NCBI Taxonomy" id="319348"/>
    <lineage>
        <taxon>Eukaryota</taxon>
        <taxon>Metazoa</taxon>
        <taxon>Ecdysozoa</taxon>
        <taxon>Arthropoda</taxon>
        <taxon>Hexapoda</taxon>
        <taxon>Insecta</taxon>
        <taxon>Pterygota</taxon>
        <taxon>Neoptera</taxon>
        <taxon>Endopterygota</taxon>
        <taxon>Diptera</taxon>
        <taxon>Nematocera</taxon>
        <taxon>Chironomoidea</taxon>
        <taxon>Chironomidae</taxon>
        <taxon>Chironominae</taxon>
        <taxon>Polypedilum</taxon>
        <taxon>Polypedilum</taxon>
    </lineage>
</organism>
<evidence type="ECO:0000313" key="8">
    <source>
        <dbReference type="EMBL" id="KAG5667156.1"/>
    </source>
</evidence>
<dbReference type="PROSITE" id="PS50089">
    <property type="entry name" value="ZF_RING_2"/>
    <property type="match status" value="1"/>
</dbReference>
<feature type="domain" description="RING-type" evidence="7">
    <location>
        <begin position="26"/>
        <end position="70"/>
    </location>
</feature>
<dbReference type="InterPro" id="IPR017907">
    <property type="entry name" value="Znf_RING_CS"/>
</dbReference>
<evidence type="ECO:0000256" key="1">
    <source>
        <dbReference type="ARBA" id="ARBA00005771"/>
    </source>
</evidence>
<evidence type="ECO:0000256" key="6">
    <source>
        <dbReference type="PROSITE-ProRule" id="PRU00175"/>
    </source>
</evidence>
<accession>A0A9J6BBE6</accession>
<evidence type="ECO:0000256" key="2">
    <source>
        <dbReference type="ARBA" id="ARBA00022679"/>
    </source>
</evidence>
<keyword evidence="5" id="KW-0862">Zinc</keyword>
<reference evidence="8" key="1">
    <citation type="submission" date="2021-03" db="EMBL/GenBank/DDBJ databases">
        <title>Chromosome level genome of the anhydrobiotic midge Polypedilum vanderplanki.</title>
        <authorList>
            <person name="Yoshida Y."/>
            <person name="Kikawada T."/>
            <person name="Gusev O."/>
        </authorList>
    </citation>
    <scope>NUCLEOTIDE SEQUENCE</scope>
    <source>
        <strain evidence="8">NIAS01</strain>
        <tissue evidence="8">Whole body or cell culture</tissue>
    </source>
</reference>
<dbReference type="InterPro" id="IPR027417">
    <property type="entry name" value="P-loop_NTPase"/>
</dbReference>
<evidence type="ECO:0000256" key="5">
    <source>
        <dbReference type="ARBA" id="ARBA00022833"/>
    </source>
</evidence>
<sequence length="389" mass="46493">MENNKNNAIKNHQESTTKQSNEKFQCPVCLEKSSKTVSTNCNHTFCVKCIFKWIFYCVDEMDKISCPLCRQVFLFSNSVKKKIKSWSISKYLKKLKLNPKSNRHVGSFWWCRVIIKTKNPKFKDFPPALFVKGFLQDYEERVKNFKVYEDDVWLIGFQRSGTTLMQEIIWLILNDYDVEKAKSADTYNRAQWFDFFNVVHKLQVQFLPDQIWTVKPKIIHIHRDVKDVAISLYHLRKNSLHDDVGTMEEHFEEILNDRTWYTPYREHVLNYQRIPDYPNILYLTYEELLADKAGVIKQTAKFLNTPITEEQVQKLIDHSKFEKMQKNKMTNMQHYHELFNQLSNDNKPTDKFIRKGIVGDHKNAMSEETIKRFDEWWAQRTTLKPGYNK</sequence>
<dbReference type="Proteomes" id="UP001107558">
    <property type="component" value="Chromosome 4"/>
</dbReference>
<name>A0A9J6BBE6_POLVA</name>
<comment type="similarity">
    <text evidence="1">Belongs to the sulfotransferase 1 family.</text>
</comment>
<keyword evidence="9" id="KW-1185">Reference proteome</keyword>
<dbReference type="InterPro" id="IPR000863">
    <property type="entry name" value="Sulfotransferase_dom"/>
</dbReference>
<keyword evidence="2" id="KW-0808">Transferase</keyword>
<keyword evidence="4 6" id="KW-0863">Zinc-finger</keyword>
<dbReference type="GO" id="GO:0008270">
    <property type="term" value="F:zinc ion binding"/>
    <property type="evidence" value="ECO:0007669"/>
    <property type="project" value="UniProtKB-KW"/>
</dbReference>
<dbReference type="Pfam" id="PF00685">
    <property type="entry name" value="Sulfotransfer_1"/>
    <property type="match status" value="1"/>
</dbReference>
<evidence type="ECO:0000259" key="7">
    <source>
        <dbReference type="PROSITE" id="PS50089"/>
    </source>
</evidence>